<keyword evidence="11" id="KW-0479">Metal-binding</keyword>
<reference evidence="13 14" key="1">
    <citation type="submission" date="2019-03" db="EMBL/GenBank/DDBJ databases">
        <title>Genomic Encyclopedia of Type Strains, Phase IV (KMG-IV): sequencing the most valuable type-strain genomes for metagenomic binning, comparative biology and taxonomic classification.</title>
        <authorList>
            <person name="Goeker M."/>
        </authorList>
    </citation>
    <scope>NUCLEOTIDE SEQUENCE [LARGE SCALE GENOMIC DNA]</scope>
    <source>
        <strain evidence="13 14">DSM 2132</strain>
    </source>
</reference>
<evidence type="ECO:0000256" key="3">
    <source>
        <dbReference type="ARBA" id="ARBA00007931"/>
    </source>
</evidence>
<keyword evidence="5 11" id="KW-0812">Transmembrane</keyword>
<evidence type="ECO:0000313" key="14">
    <source>
        <dbReference type="Proteomes" id="UP000295399"/>
    </source>
</evidence>
<evidence type="ECO:0000256" key="10">
    <source>
        <dbReference type="ARBA" id="ARBA00023136"/>
    </source>
</evidence>
<evidence type="ECO:0000256" key="6">
    <source>
        <dbReference type="ARBA" id="ARBA00022801"/>
    </source>
</evidence>
<dbReference type="Pfam" id="PF02163">
    <property type="entry name" value="Peptidase_M50"/>
    <property type="match status" value="1"/>
</dbReference>
<keyword evidence="8 11" id="KW-1133">Transmembrane helix</keyword>
<keyword evidence="6 11" id="KW-0378">Hydrolase</keyword>
<evidence type="ECO:0000256" key="5">
    <source>
        <dbReference type="ARBA" id="ARBA00022692"/>
    </source>
</evidence>
<dbReference type="GO" id="GO:0046872">
    <property type="term" value="F:metal ion binding"/>
    <property type="evidence" value="ECO:0007669"/>
    <property type="project" value="UniProtKB-KW"/>
</dbReference>
<dbReference type="Proteomes" id="UP000295399">
    <property type="component" value="Unassembled WGS sequence"/>
</dbReference>
<keyword evidence="7 11" id="KW-0862">Zinc</keyword>
<evidence type="ECO:0000313" key="13">
    <source>
        <dbReference type="EMBL" id="TCP38246.1"/>
    </source>
</evidence>
<feature type="domain" description="PDZ" evidence="12">
    <location>
        <begin position="135"/>
        <end position="175"/>
    </location>
</feature>
<comment type="cofactor">
    <cofactor evidence="1 11">
        <name>Zn(2+)</name>
        <dbReference type="ChEBI" id="CHEBI:29105"/>
    </cofactor>
</comment>
<dbReference type="CDD" id="cd06163">
    <property type="entry name" value="S2P-M50_PDZ_RseP-like"/>
    <property type="match status" value="1"/>
</dbReference>
<evidence type="ECO:0000256" key="9">
    <source>
        <dbReference type="ARBA" id="ARBA00023049"/>
    </source>
</evidence>
<dbReference type="InterPro" id="IPR004387">
    <property type="entry name" value="Pept_M50_Zn"/>
</dbReference>
<dbReference type="PANTHER" id="PTHR42837:SF2">
    <property type="entry name" value="MEMBRANE METALLOPROTEASE ARASP2, CHLOROPLASTIC-RELATED"/>
    <property type="match status" value="1"/>
</dbReference>
<dbReference type="GO" id="GO:0016020">
    <property type="term" value="C:membrane"/>
    <property type="evidence" value="ECO:0007669"/>
    <property type="project" value="UniProtKB-SubCell"/>
</dbReference>
<evidence type="ECO:0000256" key="11">
    <source>
        <dbReference type="RuleBase" id="RU362031"/>
    </source>
</evidence>
<dbReference type="PROSITE" id="PS50106">
    <property type="entry name" value="PDZ"/>
    <property type="match status" value="1"/>
</dbReference>
<dbReference type="Pfam" id="PF17820">
    <property type="entry name" value="PDZ_6"/>
    <property type="match status" value="1"/>
</dbReference>
<feature type="transmembrane region" description="Helical" evidence="11">
    <location>
        <begin position="342"/>
        <end position="360"/>
    </location>
</feature>
<dbReference type="NCBIfam" id="TIGR00054">
    <property type="entry name" value="RIP metalloprotease RseP"/>
    <property type="match status" value="1"/>
</dbReference>
<dbReference type="GO" id="GO:0004222">
    <property type="term" value="F:metalloendopeptidase activity"/>
    <property type="evidence" value="ECO:0007669"/>
    <property type="project" value="InterPro"/>
</dbReference>
<dbReference type="PANTHER" id="PTHR42837">
    <property type="entry name" value="REGULATOR OF SIGMA-E PROTEASE RSEP"/>
    <property type="match status" value="1"/>
</dbReference>
<dbReference type="InterPro" id="IPR036034">
    <property type="entry name" value="PDZ_sf"/>
</dbReference>
<dbReference type="FunCoup" id="A0A4V2SQA2">
    <property type="interactions" value="403"/>
</dbReference>
<dbReference type="InterPro" id="IPR041489">
    <property type="entry name" value="PDZ_6"/>
</dbReference>
<dbReference type="CDD" id="cd23081">
    <property type="entry name" value="cpPDZ_EcRseP-like"/>
    <property type="match status" value="1"/>
</dbReference>
<dbReference type="Gene3D" id="2.30.42.10">
    <property type="match status" value="1"/>
</dbReference>
<feature type="transmembrane region" description="Helical" evidence="11">
    <location>
        <begin position="109"/>
        <end position="133"/>
    </location>
</feature>
<evidence type="ECO:0000256" key="1">
    <source>
        <dbReference type="ARBA" id="ARBA00001947"/>
    </source>
</evidence>
<proteinExistence type="inferred from homology"/>
<comment type="subcellular location">
    <subcellularLocation>
        <location evidence="2">Membrane</location>
        <topology evidence="2">Multi-pass membrane protein</topology>
    </subcellularLocation>
</comment>
<dbReference type="InParanoid" id="A0A4V2SQA2"/>
<evidence type="ECO:0000256" key="7">
    <source>
        <dbReference type="ARBA" id="ARBA00022833"/>
    </source>
</evidence>
<keyword evidence="10 11" id="KW-0472">Membrane</keyword>
<dbReference type="EMBL" id="SLXO01000001">
    <property type="protein sequence ID" value="TCP38246.1"/>
    <property type="molecule type" value="Genomic_DNA"/>
</dbReference>
<accession>A0A4V2SQA2</accession>
<evidence type="ECO:0000259" key="12">
    <source>
        <dbReference type="PROSITE" id="PS50106"/>
    </source>
</evidence>
<evidence type="ECO:0000256" key="2">
    <source>
        <dbReference type="ARBA" id="ARBA00004141"/>
    </source>
</evidence>
<dbReference type="EC" id="3.4.24.-" evidence="11"/>
<keyword evidence="4 13" id="KW-0645">Protease</keyword>
<evidence type="ECO:0000256" key="8">
    <source>
        <dbReference type="ARBA" id="ARBA00022989"/>
    </source>
</evidence>
<name>A0A4V2SQA2_RHOSA</name>
<comment type="similarity">
    <text evidence="3 11">Belongs to the peptidase M50B family.</text>
</comment>
<gene>
    <name evidence="13" type="ORF">EV659_101144</name>
</gene>
<feature type="transmembrane region" description="Helical" evidence="11">
    <location>
        <begin position="295"/>
        <end position="314"/>
    </location>
</feature>
<comment type="caution">
    <text evidence="13">The sequence shown here is derived from an EMBL/GenBank/DDBJ whole genome shotgun (WGS) entry which is preliminary data.</text>
</comment>
<dbReference type="OrthoDB" id="9782003at2"/>
<dbReference type="RefSeq" id="WP_132706547.1">
    <property type="nucleotide sequence ID" value="NZ_JACIGF010000001.1"/>
</dbReference>
<organism evidence="13 14">
    <name type="scientific">Rhodothalassium salexigens DSM 2132</name>
    <dbReference type="NCBI Taxonomy" id="1188247"/>
    <lineage>
        <taxon>Bacteria</taxon>
        <taxon>Pseudomonadati</taxon>
        <taxon>Pseudomonadota</taxon>
        <taxon>Alphaproteobacteria</taxon>
        <taxon>Rhodothalassiales</taxon>
        <taxon>Rhodothalassiaceae</taxon>
        <taxon>Rhodothalassium</taxon>
    </lineage>
</organism>
<dbReference type="SUPFAM" id="SSF50156">
    <property type="entry name" value="PDZ domain-like"/>
    <property type="match status" value="1"/>
</dbReference>
<sequence length="366" mass="39561">MEADTPGLLYTLGAFALALGVLVFIHEWGHYYVGRLLGVGAEAFSIGFGPEIAGWTDRRGTRWRVSLIPLGGYVKFVGDMNPASVPDARQSAEDAPPDAFHTKALWRRALIVGAGPAVNLAFAVLIFAATFWINGQSVNPAIVEDLVPGSAAEAAGIQPGDRIVAVDGERIDRFTELNRRVRINAGTPMSVTVLRAGDRRTLTITPDRIEREDRFGNRYTIGQLGIYRQATEQVRQLSLPMALVEGVRETGRTAQTMYVALRQIILGLRPVEDLSGPVKIAQYSGQQLSLGAETFILFMALISVNLGLVNLLPIPVLDGGHLLFYAIEAVTGGPVPPRVQELGNLIGLALVLSLMLLVTWNDVSSL</sequence>
<dbReference type="InterPro" id="IPR008915">
    <property type="entry name" value="Peptidase_M50"/>
</dbReference>
<dbReference type="SMART" id="SM00228">
    <property type="entry name" value="PDZ"/>
    <property type="match status" value="1"/>
</dbReference>
<feature type="transmembrane region" description="Helical" evidence="11">
    <location>
        <begin position="7"/>
        <end position="26"/>
    </location>
</feature>
<keyword evidence="9 11" id="KW-0482">Metalloprotease</keyword>
<keyword evidence="14" id="KW-1185">Reference proteome</keyword>
<dbReference type="AlphaFoldDB" id="A0A4V2SQA2"/>
<dbReference type="InterPro" id="IPR001478">
    <property type="entry name" value="PDZ"/>
</dbReference>
<dbReference type="GO" id="GO:0006508">
    <property type="term" value="P:proteolysis"/>
    <property type="evidence" value="ECO:0007669"/>
    <property type="project" value="UniProtKB-KW"/>
</dbReference>
<protein>
    <recommendedName>
        <fullName evidence="11">Zinc metalloprotease</fullName>
        <ecNumber evidence="11">3.4.24.-</ecNumber>
    </recommendedName>
</protein>
<evidence type="ECO:0000256" key="4">
    <source>
        <dbReference type="ARBA" id="ARBA00022670"/>
    </source>
</evidence>